<dbReference type="Proteomes" id="UP000193247">
    <property type="component" value="Unassembled WGS sequence"/>
</dbReference>
<organism evidence="1 2">
    <name type="scientific">Mycobacterium decipiens</name>
    <dbReference type="NCBI Taxonomy" id="1430326"/>
    <lineage>
        <taxon>Bacteria</taxon>
        <taxon>Bacillati</taxon>
        <taxon>Actinomycetota</taxon>
        <taxon>Actinomycetes</taxon>
        <taxon>Mycobacteriales</taxon>
        <taxon>Mycobacteriaceae</taxon>
        <taxon>Mycobacterium</taxon>
    </lineage>
</organism>
<proteinExistence type="predicted"/>
<dbReference type="EMBL" id="NCXP01000019">
    <property type="protein sequence ID" value="OSC39872.1"/>
    <property type="molecule type" value="Genomic_DNA"/>
</dbReference>
<accession>A0A1X2LSX2</accession>
<evidence type="ECO:0000313" key="1">
    <source>
        <dbReference type="EMBL" id="OSC39872.1"/>
    </source>
</evidence>
<gene>
    <name evidence="1" type="ORF">B8W66_15360</name>
</gene>
<reference evidence="1 2" key="1">
    <citation type="submission" date="2017-04" db="EMBL/GenBank/DDBJ databases">
        <title>The new phylogeny of genus Mycobacterium.</title>
        <authorList>
            <person name="Tortoli E."/>
            <person name="Trovato A."/>
            <person name="Cirillo D.M."/>
        </authorList>
    </citation>
    <scope>NUCLEOTIDE SEQUENCE [LARGE SCALE GENOMIC DNA]</scope>
    <source>
        <strain evidence="1 2">TBL 1200985</strain>
    </source>
</reference>
<keyword evidence="2" id="KW-1185">Reference proteome</keyword>
<protein>
    <recommendedName>
        <fullName evidence="3">GNAT family N-acetyltransferase</fullName>
    </recommendedName>
</protein>
<dbReference type="STRING" id="1430326.B8W66_15360"/>
<evidence type="ECO:0008006" key="3">
    <source>
        <dbReference type="Google" id="ProtNLM"/>
    </source>
</evidence>
<sequence length="245" mass="27623">MRDANPKRIVRSKYLRSASLDPNQRYALVDLLYGVYSQTSYGCTRDEFAAVVFSAGDGRFVFFYDAHDEFAGFSYTAFEYLQHGGRRYALINAGVFFRPGYHGGTLTGLFGLRQALRFKLRHPRTPLAYVTRCSSPAVYRLLATVPRIYPNRTFATPADIDALARAASARRRYVPVGENPWIVRTVAIPRDASQLRFLGHDPDARFFTELAPTYAEGEALLIWLPLDLANIAGGFVGLLRRRLAR</sequence>
<name>A0A1X2LSX2_9MYCO</name>
<comment type="caution">
    <text evidence="1">The sequence shown here is derived from an EMBL/GenBank/DDBJ whole genome shotgun (WGS) entry which is preliminary data.</text>
</comment>
<dbReference type="AlphaFoldDB" id="A0A1X2LSX2"/>
<evidence type="ECO:0000313" key="2">
    <source>
        <dbReference type="Proteomes" id="UP000193247"/>
    </source>
</evidence>